<evidence type="ECO:0000256" key="6">
    <source>
        <dbReference type="SAM" id="MobiDB-lite"/>
    </source>
</evidence>
<evidence type="ECO:0000313" key="8">
    <source>
        <dbReference type="Proteomes" id="UP001497516"/>
    </source>
</evidence>
<protein>
    <submittedName>
        <fullName evidence="7">Uncharacterized protein</fullName>
    </submittedName>
</protein>
<name>A0AAV2FIE2_9ROSI</name>
<evidence type="ECO:0000256" key="3">
    <source>
        <dbReference type="ARBA" id="ARBA00023163"/>
    </source>
</evidence>
<reference evidence="7 8" key="1">
    <citation type="submission" date="2024-04" db="EMBL/GenBank/DDBJ databases">
        <authorList>
            <person name="Fracassetti M."/>
        </authorList>
    </citation>
    <scope>NUCLEOTIDE SEQUENCE [LARGE SCALE GENOMIC DNA]</scope>
</reference>
<dbReference type="GO" id="GO:0005634">
    <property type="term" value="C:nucleus"/>
    <property type="evidence" value="ECO:0007669"/>
    <property type="project" value="UniProtKB-SubCell"/>
</dbReference>
<evidence type="ECO:0000256" key="5">
    <source>
        <dbReference type="PROSITE-ProRule" id="PRU01191"/>
    </source>
</evidence>
<keyword evidence="3" id="KW-0804">Transcription</keyword>
<dbReference type="AlphaFoldDB" id="A0AAV2FIE2"/>
<feature type="region of interest" description="SAW" evidence="5">
    <location>
        <begin position="492"/>
        <end position="568"/>
    </location>
</feature>
<dbReference type="Pfam" id="PF03514">
    <property type="entry name" value="GRAS"/>
    <property type="match status" value="1"/>
</dbReference>
<dbReference type="EMBL" id="OZ034819">
    <property type="protein sequence ID" value="CAL1397405.1"/>
    <property type="molecule type" value="Genomic_DNA"/>
</dbReference>
<dbReference type="PANTHER" id="PTHR31636">
    <property type="entry name" value="OSJNBA0084A10.13 PROTEIN-RELATED"/>
    <property type="match status" value="1"/>
</dbReference>
<feature type="compositionally biased region" description="Low complexity" evidence="6">
    <location>
        <begin position="122"/>
        <end position="141"/>
    </location>
</feature>
<evidence type="ECO:0000256" key="2">
    <source>
        <dbReference type="ARBA" id="ARBA00023015"/>
    </source>
</evidence>
<evidence type="ECO:0000313" key="7">
    <source>
        <dbReference type="EMBL" id="CAL1397405.1"/>
    </source>
</evidence>
<feature type="short sequence motif" description="VHIID" evidence="5">
    <location>
        <begin position="312"/>
        <end position="316"/>
    </location>
</feature>
<keyword evidence="2" id="KW-0805">Transcription regulation</keyword>
<keyword evidence="8" id="KW-1185">Reference proteome</keyword>
<feature type="compositionally biased region" description="Low complexity" evidence="6">
    <location>
        <begin position="84"/>
        <end position="95"/>
    </location>
</feature>
<organism evidence="7 8">
    <name type="scientific">Linum trigynum</name>
    <dbReference type="NCBI Taxonomy" id="586398"/>
    <lineage>
        <taxon>Eukaryota</taxon>
        <taxon>Viridiplantae</taxon>
        <taxon>Streptophyta</taxon>
        <taxon>Embryophyta</taxon>
        <taxon>Tracheophyta</taxon>
        <taxon>Spermatophyta</taxon>
        <taxon>Magnoliopsida</taxon>
        <taxon>eudicotyledons</taxon>
        <taxon>Gunneridae</taxon>
        <taxon>Pentapetalae</taxon>
        <taxon>rosids</taxon>
        <taxon>fabids</taxon>
        <taxon>Malpighiales</taxon>
        <taxon>Linaceae</taxon>
        <taxon>Linum</taxon>
    </lineage>
</organism>
<evidence type="ECO:0000256" key="4">
    <source>
        <dbReference type="ARBA" id="ARBA00023242"/>
    </source>
</evidence>
<dbReference type="InterPro" id="IPR005202">
    <property type="entry name" value="TF_GRAS"/>
</dbReference>
<comment type="subcellular location">
    <subcellularLocation>
        <location evidence="1">Nucleus</location>
    </subcellularLocation>
</comment>
<comment type="similarity">
    <text evidence="5">Belongs to the GRAS family.</text>
</comment>
<dbReference type="Proteomes" id="UP001497516">
    <property type="component" value="Chromosome 6"/>
</dbReference>
<evidence type="ECO:0000256" key="1">
    <source>
        <dbReference type="ARBA" id="ARBA00004123"/>
    </source>
</evidence>
<feature type="region of interest" description="Disordered" evidence="6">
    <location>
        <begin position="84"/>
        <end position="103"/>
    </location>
</feature>
<keyword evidence="4" id="KW-0539">Nucleus</keyword>
<proteinExistence type="inferred from homology"/>
<feature type="region of interest" description="Leucine repeat II (LRII)" evidence="5">
    <location>
        <begin position="357"/>
        <end position="389"/>
    </location>
</feature>
<feature type="region of interest" description="Disordered" evidence="6">
    <location>
        <begin position="113"/>
        <end position="150"/>
    </location>
</feature>
<comment type="caution">
    <text evidence="5">Lacks conserved residue(s) required for the propagation of feature annotation.</text>
</comment>
<sequence length="572" mass="64089">MGDAFNYGGIRTQPEIISSDPFSLFEGWASEPDPMDLFSDSSDQDPFPTYYHDDGAVSHQLLPQAITELDGILIQRQVLLDPSNTNNNNPITHHNPNPDHSSAALFDLLRSGAPNSHRKRSSMNSRSNNYNPSNNNIIIQSAPAEDSSGKLSTEELLRIAGARFIQSSSKPGGDSNNNNAVSSNPFDLSFSGLSDEELKNVELAEFLLTAAEKVGDQQYERASTLLTECELQSSPDGDPVQRLVHYFCAALREKIERDTGKPQSRGPAKMEEIMMPPRECFLEFYDKVPFPQVSEFAAMQAVVDSVATSRRIHIVDFNIKNGEQWTIFMQALLSREVPVDCLRISAVAIMTREVMEETGKRLVNFAAAMSLPFSFHLVMLDDFADLKEDMLKLDTDETVAVLSEYLLTTLIAPAEKLDSVMRTITSLNPCVMVVTEVESNHNSPVFVNRFIESLFYSSAYFDCLETCMGRDSPHRKFVELTFFGEGARIIVAAEGEERAIRNVKMDVWRAYFRRFGMEEADLSLSCLYQAELVAKKFACWRYCTIGVDGKSLIVGWKGTPIHSVTAWKFNYE</sequence>
<dbReference type="PROSITE" id="PS50985">
    <property type="entry name" value="GRAS"/>
    <property type="match status" value="1"/>
</dbReference>
<gene>
    <name evidence="7" type="ORF">LTRI10_LOCUS37706</name>
</gene>
<accession>A0AAV2FIE2</accession>